<reference evidence="1" key="1">
    <citation type="submission" date="2019-04" db="EMBL/GenBank/DDBJ databases">
        <title>An insight into the mialome of Ixodes scapularis.</title>
        <authorList>
            <person name="Ribeiro J.M."/>
            <person name="Mather T.N."/>
            <person name="Karim S."/>
        </authorList>
    </citation>
    <scope>NUCLEOTIDE SEQUENCE</scope>
</reference>
<evidence type="ECO:0000313" key="1">
    <source>
        <dbReference type="EMBL" id="MOY41940.1"/>
    </source>
</evidence>
<dbReference type="AlphaFoldDB" id="A0A4D5RX73"/>
<accession>A0A4D5RX73</accession>
<dbReference type="EMBL" id="GHJT01007969">
    <property type="protein sequence ID" value="MOY41940.1"/>
    <property type="molecule type" value="Transcribed_RNA"/>
</dbReference>
<protein>
    <submittedName>
        <fullName evidence="1">Uncharacterized protein</fullName>
    </submittedName>
</protein>
<organism evidence="1">
    <name type="scientific">Ixodes scapularis</name>
    <name type="common">Black-legged tick</name>
    <name type="synonym">Deer tick</name>
    <dbReference type="NCBI Taxonomy" id="6945"/>
    <lineage>
        <taxon>Eukaryota</taxon>
        <taxon>Metazoa</taxon>
        <taxon>Ecdysozoa</taxon>
        <taxon>Arthropoda</taxon>
        <taxon>Chelicerata</taxon>
        <taxon>Arachnida</taxon>
        <taxon>Acari</taxon>
        <taxon>Parasitiformes</taxon>
        <taxon>Ixodida</taxon>
        <taxon>Ixodoidea</taxon>
        <taxon>Ixodidae</taxon>
        <taxon>Ixodinae</taxon>
        <taxon>Ixodes</taxon>
    </lineage>
</organism>
<proteinExistence type="predicted"/>
<sequence>MPMSVSSWTCFTGARCTLCGVTSWRRHGASSRPCCIRSTGSGPSPCPTSMAVVASRRLTIFGSKSASSFTAHIGGRTLRRSLGLSCIYKLCKPNEYYLTY</sequence>
<name>A0A4D5RX73_IXOSC</name>